<dbReference type="PANTHER" id="PTHR33164:SF89">
    <property type="entry name" value="MARR FAMILY REGULATORY PROTEIN"/>
    <property type="match status" value="1"/>
</dbReference>
<dbReference type="PROSITE" id="PS50995">
    <property type="entry name" value="HTH_MARR_2"/>
    <property type="match status" value="1"/>
</dbReference>
<dbReference type="SUPFAM" id="SSF46785">
    <property type="entry name" value="Winged helix' DNA-binding domain"/>
    <property type="match status" value="1"/>
</dbReference>
<dbReference type="InterPro" id="IPR000835">
    <property type="entry name" value="HTH_MarR-typ"/>
</dbReference>
<accession>A0A839AHI8</accession>
<dbReference type="Proteomes" id="UP000541109">
    <property type="component" value="Unassembled WGS sequence"/>
</dbReference>
<evidence type="ECO:0000313" key="2">
    <source>
        <dbReference type="EMBL" id="MBA5778498.1"/>
    </source>
</evidence>
<dbReference type="AlphaFoldDB" id="A0A839AHI8"/>
<name>A0A839AHI8_9HYPH</name>
<evidence type="ECO:0000259" key="1">
    <source>
        <dbReference type="PROSITE" id="PS50995"/>
    </source>
</evidence>
<comment type="caution">
    <text evidence="2">The sequence shown here is derived from an EMBL/GenBank/DDBJ whole genome shotgun (WGS) entry which is preliminary data.</text>
</comment>
<dbReference type="RefSeq" id="WP_182166839.1">
    <property type="nucleotide sequence ID" value="NZ_JACFXV010000063.1"/>
</dbReference>
<dbReference type="EMBL" id="JACFXV010000063">
    <property type="protein sequence ID" value="MBA5778498.1"/>
    <property type="molecule type" value="Genomic_DNA"/>
</dbReference>
<organism evidence="2 3">
    <name type="scientific">Stappia albiluteola</name>
    <dbReference type="NCBI Taxonomy" id="2758565"/>
    <lineage>
        <taxon>Bacteria</taxon>
        <taxon>Pseudomonadati</taxon>
        <taxon>Pseudomonadota</taxon>
        <taxon>Alphaproteobacteria</taxon>
        <taxon>Hyphomicrobiales</taxon>
        <taxon>Stappiaceae</taxon>
        <taxon>Stappia</taxon>
    </lineage>
</organism>
<dbReference type="GO" id="GO:0006950">
    <property type="term" value="P:response to stress"/>
    <property type="evidence" value="ECO:0007669"/>
    <property type="project" value="TreeGrafter"/>
</dbReference>
<reference evidence="2 3" key="1">
    <citation type="submission" date="2020-07" db="EMBL/GenBank/DDBJ databases">
        <title>Stappia sp., F7233, whole genome shotgun sequencing project.</title>
        <authorList>
            <person name="Jiang S."/>
            <person name="Liu Z.W."/>
            <person name="Du Z.J."/>
        </authorList>
    </citation>
    <scope>NUCLEOTIDE SEQUENCE [LARGE SCALE GENOMIC DNA]</scope>
    <source>
        <strain evidence="2 3">F7233</strain>
    </source>
</reference>
<proteinExistence type="predicted"/>
<dbReference type="Pfam" id="PF01047">
    <property type="entry name" value="MarR"/>
    <property type="match status" value="1"/>
</dbReference>
<dbReference type="InterPro" id="IPR039422">
    <property type="entry name" value="MarR/SlyA-like"/>
</dbReference>
<dbReference type="PRINTS" id="PR00598">
    <property type="entry name" value="HTHMARR"/>
</dbReference>
<keyword evidence="3" id="KW-1185">Reference proteome</keyword>
<dbReference type="InterPro" id="IPR036388">
    <property type="entry name" value="WH-like_DNA-bd_sf"/>
</dbReference>
<dbReference type="SMART" id="SM00347">
    <property type="entry name" value="HTH_MARR"/>
    <property type="match status" value="1"/>
</dbReference>
<sequence>MSETESGRNPAQIKEVLRAIRRITRAVDIQSKQVTKAVGLTVPQLVILQAIRDNGPVTSKRLAEEASLSPATLVTILDKLEGKGLVERRRDSRDRRAVYSRLTAAGETALNGAPPLLHAAFSTRFSSLPPERQREIIAALGAVAEMLGTGRLDAAPVLDGAPL</sequence>
<dbReference type="InterPro" id="IPR036390">
    <property type="entry name" value="WH_DNA-bd_sf"/>
</dbReference>
<dbReference type="PANTHER" id="PTHR33164">
    <property type="entry name" value="TRANSCRIPTIONAL REGULATOR, MARR FAMILY"/>
    <property type="match status" value="1"/>
</dbReference>
<feature type="domain" description="HTH marR-type" evidence="1">
    <location>
        <begin position="13"/>
        <end position="145"/>
    </location>
</feature>
<protein>
    <submittedName>
        <fullName evidence="2">Winged helix-turn-helix transcriptional regulator</fullName>
    </submittedName>
</protein>
<evidence type="ECO:0000313" key="3">
    <source>
        <dbReference type="Proteomes" id="UP000541109"/>
    </source>
</evidence>
<dbReference type="Gene3D" id="1.10.10.10">
    <property type="entry name" value="Winged helix-like DNA-binding domain superfamily/Winged helix DNA-binding domain"/>
    <property type="match status" value="1"/>
</dbReference>
<dbReference type="GO" id="GO:0003700">
    <property type="term" value="F:DNA-binding transcription factor activity"/>
    <property type="evidence" value="ECO:0007669"/>
    <property type="project" value="InterPro"/>
</dbReference>
<gene>
    <name evidence="2" type="ORF">H2509_15315</name>
</gene>